<dbReference type="PROSITE" id="PS50804">
    <property type="entry name" value="SCAN_BOX"/>
    <property type="match status" value="1"/>
</dbReference>
<keyword evidence="1" id="KW-0539">Nucleus</keyword>
<proteinExistence type="predicted"/>
<feature type="compositionally biased region" description="Polar residues" evidence="2">
    <location>
        <begin position="148"/>
        <end position="163"/>
    </location>
</feature>
<dbReference type="Pfam" id="PF02023">
    <property type="entry name" value="SCAN"/>
    <property type="match status" value="1"/>
</dbReference>
<reference evidence="4" key="2">
    <citation type="submission" date="2025-09" db="UniProtKB">
        <authorList>
            <consortium name="Ensembl"/>
        </authorList>
    </citation>
    <scope>IDENTIFICATION</scope>
</reference>
<name>A0A8C8SJJ1_9SAUR</name>
<evidence type="ECO:0000313" key="4">
    <source>
        <dbReference type="Ensembl" id="ENSPCEP00000020738.1"/>
    </source>
</evidence>
<dbReference type="InterPro" id="IPR050916">
    <property type="entry name" value="SCAN-C2H2_zinc_finger"/>
</dbReference>
<dbReference type="Ensembl" id="ENSPCET00000021459.1">
    <property type="protein sequence ID" value="ENSPCEP00000020738.1"/>
    <property type="gene ID" value="ENSPCEG00000016018.1"/>
</dbReference>
<dbReference type="Proteomes" id="UP000694393">
    <property type="component" value="Unplaced"/>
</dbReference>
<dbReference type="InterPro" id="IPR038269">
    <property type="entry name" value="SCAN_sf"/>
</dbReference>
<dbReference type="CDD" id="cd07936">
    <property type="entry name" value="SCAN"/>
    <property type="match status" value="1"/>
</dbReference>
<sequence>SLLIPLKHLQGAPFTPTRGAGHSHDYQAVKEAILDTLDINPKTFCRRFRGKEYQQSTRPQAMAQELKDACCRWLQPEQHSKAELIDQIVMEQFLHVIPSRGRTWVMRHRPVSLNEVVRRLEDFLAAETPGGWMGSTPAKTSVAHPRATTGTGSVMRSEAQSPGRSRPRIRSTGGPLGTTDTPMRKGDGRGAGPQEQASQTPSGRGPCFRCG</sequence>
<feature type="region of interest" description="Disordered" evidence="2">
    <location>
        <begin position="127"/>
        <end position="211"/>
    </location>
</feature>
<protein>
    <recommendedName>
        <fullName evidence="3">SCAN box domain-containing protein</fullName>
    </recommendedName>
</protein>
<keyword evidence="5" id="KW-1185">Reference proteome</keyword>
<evidence type="ECO:0000256" key="2">
    <source>
        <dbReference type="SAM" id="MobiDB-lite"/>
    </source>
</evidence>
<dbReference type="InterPro" id="IPR003309">
    <property type="entry name" value="SCAN_dom"/>
</dbReference>
<dbReference type="PANTHER" id="PTHR45935">
    <property type="entry name" value="PROTEIN ZBED8-RELATED"/>
    <property type="match status" value="1"/>
</dbReference>
<organism evidence="4 5">
    <name type="scientific">Pelusios castaneus</name>
    <name type="common">West African mud turtle</name>
    <dbReference type="NCBI Taxonomy" id="367368"/>
    <lineage>
        <taxon>Eukaryota</taxon>
        <taxon>Metazoa</taxon>
        <taxon>Chordata</taxon>
        <taxon>Craniata</taxon>
        <taxon>Vertebrata</taxon>
        <taxon>Euteleostomi</taxon>
        <taxon>Archelosauria</taxon>
        <taxon>Testudinata</taxon>
        <taxon>Testudines</taxon>
        <taxon>Pleurodira</taxon>
        <taxon>Pelomedusidae</taxon>
        <taxon>Pelusios</taxon>
    </lineage>
</organism>
<dbReference type="PANTHER" id="PTHR45935:SF15">
    <property type="entry name" value="SCAN BOX DOMAIN-CONTAINING PROTEIN"/>
    <property type="match status" value="1"/>
</dbReference>
<evidence type="ECO:0000313" key="5">
    <source>
        <dbReference type="Proteomes" id="UP000694393"/>
    </source>
</evidence>
<accession>A0A8C8SJJ1</accession>
<reference evidence="4" key="1">
    <citation type="submission" date="2025-08" db="UniProtKB">
        <authorList>
            <consortium name="Ensembl"/>
        </authorList>
    </citation>
    <scope>IDENTIFICATION</scope>
</reference>
<dbReference type="SMART" id="SM00431">
    <property type="entry name" value="SCAN"/>
    <property type="match status" value="1"/>
</dbReference>
<evidence type="ECO:0000259" key="3">
    <source>
        <dbReference type="PROSITE" id="PS50804"/>
    </source>
</evidence>
<dbReference type="AlphaFoldDB" id="A0A8C8SJJ1"/>
<feature type="domain" description="SCAN box" evidence="3">
    <location>
        <begin position="46"/>
        <end position="123"/>
    </location>
</feature>
<dbReference type="Gene3D" id="1.10.4020.10">
    <property type="entry name" value="DNA breaking-rejoining enzymes"/>
    <property type="match status" value="1"/>
</dbReference>
<evidence type="ECO:0000256" key="1">
    <source>
        <dbReference type="ARBA" id="ARBA00023242"/>
    </source>
</evidence>
<dbReference type="SUPFAM" id="SSF47353">
    <property type="entry name" value="Retrovirus capsid dimerization domain-like"/>
    <property type="match status" value="1"/>
</dbReference>